<accession>A0ABU3AH16</accession>
<dbReference type="Proteomes" id="UP001180724">
    <property type="component" value="Unassembled WGS sequence"/>
</dbReference>
<proteinExistence type="predicted"/>
<reference evidence="1" key="1">
    <citation type="submission" date="2024-05" db="EMBL/GenBank/DDBJ databases">
        <title>30 novel species of actinomycetes from the DSMZ collection.</title>
        <authorList>
            <person name="Nouioui I."/>
        </authorList>
    </citation>
    <scope>NUCLEOTIDE SEQUENCE</scope>
    <source>
        <strain evidence="1">DSM 40712</strain>
    </source>
</reference>
<keyword evidence="2" id="KW-1185">Reference proteome</keyword>
<gene>
    <name evidence="1" type="ORF">RM812_01045</name>
</gene>
<dbReference type="RefSeq" id="WP_311570426.1">
    <property type="nucleotide sequence ID" value="NZ_JAVRFH010000001.1"/>
</dbReference>
<name>A0ABU3AH16_9ACTN</name>
<organism evidence="1 2">
    <name type="scientific">Streptomyces lancefieldiae</name>
    <dbReference type="NCBI Taxonomy" id="3075520"/>
    <lineage>
        <taxon>Bacteria</taxon>
        <taxon>Bacillati</taxon>
        <taxon>Actinomycetota</taxon>
        <taxon>Actinomycetes</taxon>
        <taxon>Kitasatosporales</taxon>
        <taxon>Streptomycetaceae</taxon>
        <taxon>Streptomyces</taxon>
    </lineage>
</organism>
<comment type="caution">
    <text evidence="1">The sequence shown here is derived from an EMBL/GenBank/DDBJ whole genome shotgun (WGS) entry which is preliminary data.</text>
</comment>
<dbReference type="EMBL" id="JAVRFH010000001">
    <property type="protein sequence ID" value="MDT0608837.1"/>
    <property type="molecule type" value="Genomic_DNA"/>
</dbReference>
<sequence>MTAAWQTINGITWTTTSPGDRWETDNGWRLELGVVDGIDGWYLTGPGVDQRWMSIQFVESARNASRVIEAAA</sequence>
<protein>
    <submittedName>
        <fullName evidence="1">Uncharacterized protein</fullName>
    </submittedName>
</protein>
<evidence type="ECO:0000313" key="2">
    <source>
        <dbReference type="Proteomes" id="UP001180724"/>
    </source>
</evidence>
<evidence type="ECO:0000313" key="1">
    <source>
        <dbReference type="EMBL" id="MDT0608837.1"/>
    </source>
</evidence>